<evidence type="ECO:0000256" key="2">
    <source>
        <dbReference type="ARBA" id="ARBA00022741"/>
    </source>
</evidence>
<evidence type="ECO:0000256" key="6">
    <source>
        <dbReference type="HAMAP-Rule" id="MF_01894"/>
    </source>
</evidence>
<organism evidence="8 9">
    <name type="scientific">Thalassotalea agarivorans</name>
    <name type="common">Thalassomonas agarivorans</name>
    <dbReference type="NCBI Taxonomy" id="349064"/>
    <lineage>
        <taxon>Bacteria</taxon>
        <taxon>Pseudomonadati</taxon>
        <taxon>Pseudomonadota</taxon>
        <taxon>Gammaproteobacteria</taxon>
        <taxon>Alteromonadales</taxon>
        <taxon>Colwelliaceae</taxon>
        <taxon>Thalassotalea</taxon>
    </lineage>
</organism>
<sequence>MRLKHIKLAGFKSFVDPTKVPFEQQMTAVVGPNGCGKSNIIDAVRWVLGESSAKNLRGDAMTDVIFNGAASRKPVGQASVELVFEDVAGHLQDSLAGKVAERNEISIRRVVTRDATNTYFLNGAKCRRKDITDIFLGTGLGPRSYAIIEQGMISRLIESKPQELRIFIEEAAGISKYKERRRDTENRIRHTRENLERLSDIRAELAIQIDKLHQQSEAAKRFKKLKFDERKFKAELAVLRWQQFQEKSDSHQARLTKTQAQIEDLVVLQNKRDNDLFQAKQKLTVGGENIGELQQKKLTLSKNIARAEQNIKHLKQQQLIAQQDSANANEQISQARQAIESEQEKVALLTETLSMQMPDLMENEEEIATLQDALEQLLQAQELAQQKWQQQHLAKTQRKEMAMQLQSKIDAAKALIEAAKNRQQQINDALASLSTDEVIKEQQQQFSEEHAMLSQQHAQIEESLAESQASIEQLQGELSEHQQTYSAKQASHTFVSNSAEKLSQQLSTQQDWQKQQAQWLSEQGVALQQGLAEQLNVETKWQSAMELVLFDWLGAHVINELPNSVECDSVSLVLGLNKDEVAAKANTLASQVTGASGLNYLLNNILLAKDFQQAKTMLGNLSESQSIVTEDGLWMSNHFVRKGSQDSSQGVLSLHQELESLTEQQQALSQWLDDHQDSTQLIASRLEVAREERLALQQQLQQLSSQMAQCKQSLALVEQELELQTGQRQQLVDDLAFVEEQIEQEQMQLLMLEEEQLVAEGAEQDDVEIDNEDEQAQLQSKAKTLQHELQQANQKRHQLTAQIEQAKSQKHSSEQHKLRLEEQLEHFKAQLETRRAQFEEQAAPLLEDEEQLQIWLQDVVEVDEKLAYINEHLSSAQQEVEALERDKQATTDQLITLKEQVAKQHLDAESYKLRAQQALEQLDELDVRLKDVQAEMPAEAKESQWQAQLARISKDIGRLGPINLAAIDEYDEQLARKEYLDQQDQDLNDAIETLEGAIAKIDRETRQKFKETFEQVNTDLKSLFPKVFGGGSAYLDLTGDDMLDTGVTIMARPPGKKNSTIHLLSGGEKALTALSLVFAIFRLNPAPFCMLDEVDAPLDDANVGRFCNLVKEMSQTVQFVYISHNKIAMEMASHLTGVTMFEPGVSRMVAVDIDEAIAMAELS</sequence>
<keyword evidence="5 6" id="KW-0238">DNA-binding</keyword>
<dbReference type="GO" id="GO:0030261">
    <property type="term" value="P:chromosome condensation"/>
    <property type="evidence" value="ECO:0007669"/>
    <property type="project" value="InterPro"/>
</dbReference>
<dbReference type="InterPro" id="IPR003395">
    <property type="entry name" value="RecF/RecN/SMC_N"/>
</dbReference>
<proteinExistence type="inferred from homology"/>
<name>A0A1I0BYZ3_THASX</name>
<evidence type="ECO:0000256" key="4">
    <source>
        <dbReference type="ARBA" id="ARBA00023054"/>
    </source>
</evidence>
<dbReference type="Proteomes" id="UP000199308">
    <property type="component" value="Unassembled WGS sequence"/>
</dbReference>
<dbReference type="GO" id="GO:0005737">
    <property type="term" value="C:cytoplasm"/>
    <property type="evidence" value="ECO:0007669"/>
    <property type="project" value="UniProtKB-SubCell"/>
</dbReference>
<evidence type="ECO:0000256" key="3">
    <source>
        <dbReference type="ARBA" id="ARBA00022840"/>
    </source>
</evidence>
<comment type="subunit">
    <text evidence="6">Homodimer.</text>
</comment>
<dbReference type="InterPro" id="IPR036277">
    <property type="entry name" value="SMC_hinge_sf"/>
</dbReference>
<dbReference type="PIRSF" id="PIRSF005719">
    <property type="entry name" value="SMC"/>
    <property type="match status" value="1"/>
</dbReference>
<dbReference type="GO" id="GO:0007062">
    <property type="term" value="P:sister chromatid cohesion"/>
    <property type="evidence" value="ECO:0007669"/>
    <property type="project" value="InterPro"/>
</dbReference>
<comment type="function">
    <text evidence="6">Required for chromosome condensation and partitioning.</text>
</comment>
<dbReference type="GO" id="GO:0016887">
    <property type="term" value="F:ATP hydrolysis activity"/>
    <property type="evidence" value="ECO:0007669"/>
    <property type="project" value="InterPro"/>
</dbReference>
<dbReference type="HAMAP" id="MF_01894">
    <property type="entry name" value="Smc_prok"/>
    <property type="match status" value="1"/>
</dbReference>
<evidence type="ECO:0000256" key="1">
    <source>
        <dbReference type="ARBA" id="ARBA00022490"/>
    </source>
</evidence>
<keyword evidence="2 6" id="KW-0547">Nucleotide-binding</keyword>
<keyword evidence="3 6" id="KW-0067">ATP-binding</keyword>
<evidence type="ECO:0000313" key="9">
    <source>
        <dbReference type="Proteomes" id="UP000199308"/>
    </source>
</evidence>
<dbReference type="AlphaFoldDB" id="A0A1I0BYZ3"/>
<dbReference type="NCBIfam" id="TIGR02168">
    <property type="entry name" value="SMC_prok_B"/>
    <property type="match status" value="1"/>
</dbReference>
<feature type="coiled-coil region" evidence="6">
    <location>
        <begin position="686"/>
        <end position="841"/>
    </location>
</feature>
<feature type="coiled-coil region" evidence="6">
    <location>
        <begin position="980"/>
        <end position="1007"/>
    </location>
</feature>
<keyword evidence="9" id="KW-1185">Reference proteome</keyword>
<evidence type="ECO:0000259" key="7">
    <source>
        <dbReference type="Pfam" id="PF02463"/>
    </source>
</evidence>
<feature type="domain" description="RecF/RecN/SMC N-terminal" evidence="7">
    <location>
        <begin position="3"/>
        <end position="1146"/>
    </location>
</feature>
<feature type="binding site" evidence="6">
    <location>
        <begin position="32"/>
        <end position="39"/>
    </location>
    <ligand>
        <name>ATP</name>
        <dbReference type="ChEBI" id="CHEBI:30616"/>
    </ligand>
</feature>
<dbReference type="CDD" id="cd03278">
    <property type="entry name" value="ABC_SMC_barmotin"/>
    <property type="match status" value="2"/>
</dbReference>
<dbReference type="GO" id="GO:0005524">
    <property type="term" value="F:ATP binding"/>
    <property type="evidence" value="ECO:0007669"/>
    <property type="project" value="UniProtKB-UniRule"/>
</dbReference>
<dbReference type="PANTHER" id="PTHR43977">
    <property type="entry name" value="STRUCTURAL MAINTENANCE OF CHROMOSOMES PROTEIN 3"/>
    <property type="match status" value="1"/>
</dbReference>
<dbReference type="GO" id="GO:0003677">
    <property type="term" value="F:DNA binding"/>
    <property type="evidence" value="ECO:0007669"/>
    <property type="project" value="UniProtKB-UniRule"/>
</dbReference>
<evidence type="ECO:0000313" key="8">
    <source>
        <dbReference type="EMBL" id="SET12253.1"/>
    </source>
</evidence>
<gene>
    <name evidence="6" type="primary">smc</name>
    <name evidence="8" type="ORF">SAMN05660429_01102</name>
</gene>
<keyword evidence="4 6" id="KW-0175">Coiled coil</keyword>
<dbReference type="RefSeq" id="WP_093328333.1">
    <property type="nucleotide sequence ID" value="NZ_AP027363.1"/>
</dbReference>
<comment type="subcellular location">
    <subcellularLocation>
        <location evidence="6">Cytoplasm</location>
    </subcellularLocation>
</comment>
<keyword evidence="1 6" id="KW-0963">Cytoplasm</keyword>
<dbReference type="SUPFAM" id="SSF75553">
    <property type="entry name" value="Smc hinge domain"/>
    <property type="match status" value="1"/>
</dbReference>
<dbReference type="STRING" id="349064.SAMN05660429_01102"/>
<feature type="coiled-coil region" evidence="6">
    <location>
        <begin position="174"/>
        <end position="215"/>
    </location>
</feature>
<feature type="coiled-coil region" evidence="6">
    <location>
        <begin position="866"/>
        <end position="935"/>
    </location>
</feature>
<reference evidence="8 9" key="1">
    <citation type="submission" date="2016-10" db="EMBL/GenBank/DDBJ databases">
        <authorList>
            <person name="de Groot N.N."/>
        </authorList>
    </citation>
    <scope>NUCLEOTIDE SEQUENCE [LARGE SCALE GENOMIC DNA]</scope>
    <source>
        <strain evidence="8 9">DSM 19706</strain>
    </source>
</reference>
<dbReference type="OrthoDB" id="9808768at2"/>
<dbReference type="InterPro" id="IPR027417">
    <property type="entry name" value="P-loop_NTPase"/>
</dbReference>
<comment type="similarity">
    <text evidence="6">Belongs to the SMC family.</text>
</comment>
<dbReference type="GO" id="GO:0007059">
    <property type="term" value="P:chromosome segregation"/>
    <property type="evidence" value="ECO:0007669"/>
    <property type="project" value="UniProtKB-UniRule"/>
</dbReference>
<evidence type="ECO:0000256" key="5">
    <source>
        <dbReference type="ARBA" id="ARBA00023125"/>
    </source>
</evidence>
<comment type="domain">
    <text evidence="6">Contains large globular domains required for ATP hydrolysis at each terminus and a third globular domain forming a flexible hinge near the middle of the molecule. These domains are separated by coiled-coil structures.</text>
</comment>
<dbReference type="InterPro" id="IPR024704">
    <property type="entry name" value="SMC"/>
</dbReference>
<dbReference type="Gene3D" id="3.40.50.300">
    <property type="entry name" value="P-loop containing nucleotide triphosphate hydrolases"/>
    <property type="match status" value="2"/>
</dbReference>
<protein>
    <recommendedName>
        <fullName evidence="6">Chromosome partition protein Smc</fullName>
    </recommendedName>
</protein>
<dbReference type="Pfam" id="PF02463">
    <property type="entry name" value="SMC_N"/>
    <property type="match status" value="1"/>
</dbReference>
<accession>A0A1I0BYZ3</accession>
<dbReference type="SUPFAM" id="SSF52540">
    <property type="entry name" value="P-loop containing nucleoside triphosphate hydrolases"/>
    <property type="match status" value="1"/>
</dbReference>
<dbReference type="GO" id="GO:0006260">
    <property type="term" value="P:DNA replication"/>
    <property type="evidence" value="ECO:0007669"/>
    <property type="project" value="UniProtKB-UniRule"/>
</dbReference>
<dbReference type="EMBL" id="FOHK01000004">
    <property type="protein sequence ID" value="SET12253.1"/>
    <property type="molecule type" value="Genomic_DNA"/>
</dbReference>
<feature type="coiled-coil region" evidence="6">
    <location>
        <begin position="290"/>
        <end position="491"/>
    </location>
</feature>
<dbReference type="GO" id="GO:0005694">
    <property type="term" value="C:chromosome"/>
    <property type="evidence" value="ECO:0007669"/>
    <property type="project" value="InterPro"/>
</dbReference>
<dbReference type="InterPro" id="IPR011890">
    <property type="entry name" value="SMC_prok"/>
</dbReference>